<reference evidence="2" key="1">
    <citation type="journal article" date="2019" name="Int. J. Syst. Evol. Microbiol.">
        <title>The Global Catalogue of Microorganisms (GCM) 10K type strain sequencing project: providing services to taxonomists for standard genome sequencing and annotation.</title>
        <authorList>
            <consortium name="The Broad Institute Genomics Platform"/>
            <consortium name="The Broad Institute Genome Sequencing Center for Infectious Disease"/>
            <person name="Wu L."/>
            <person name="Ma J."/>
        </authorList>
    </citation>
    <scope>NUCLEOTIDE SEQUENCE [LARGE SCALE GENOMIC DNA]</scope>
    <source>
        <strain evidence="2">CCUG 54939</strain>
    </source>
</reference>
<dbReference type="EMBL" id="JBHSAF010000007">
    <property type="protein sequence ID" value="MFC3913504.1"/>
    <property type="molecule type" value="Genomic_DNA"/>
</dbReference>
<comment type="caution">
    <text evidence="1">The sequence shown here is derived from an EMBL/GenBank/DDBJ whole genome shotgun (WGS) entry which is preliminary data.</text>
</comment>
<organism evidence="1 2">
    <name type="scientific">Pseudaeromonas sharmana</name>
    <dbReference type="NCBI Taxonomy" id="328412"/>
    <lineage>
        <taxon>Bacteria</taxon>
        <taxon>Pseudomonadati</taxon>
        <taxon>Pseudomonadota</taxon>
        <taxon>Gammaproteobacteria</taxon>
        <taxon>Aeromonadales</taxon>
        <taxon>Aeromonadaceae</taxon>
        <taxon>Pseudaeromonas</taxon>
    </lineage>
</organism>
<gene>
    <name evidence="1" type="ORF">ACFOSS_08505</name>
</gene>
<evidence type="ECO:0000313" key="1">
    <source>
        <dbReference type="EMBL" id="MFC3913504.1"/>
    </source>
</evidence>
<dbReference type="RefSeq" id="WP_377151877.1">
    <property type="nucleotide sequence ID" value="NZ_JBHSAF010000007.1"/>
</dbReference>
<keyword evidence="2" id="KW-1185">Reference proteome</keyword>
<evidence type="ECO:0000313" key="2">
    <source>
        <dbReference type="Proteomes" id="UP001595692"/>
    </source>
</evidence>
<protein>
    <submittedName>
        <fullName evidence="1">PD-(D/E)XK nuclease family protein</fullName>
    </submittedName>
</protein>
<dbReference type="Pfam" id="PF14281">
    <property type="entry name" value="PDDEXK_4"/>
    <property type="match status" value="1"/>
</dbReference>
<name>A0ABV8CNK1_9GAMM</name>
<proteinExistence type="predicted"/>
<accession>A0ABV8CNK1</accession>
<sequence length="339" mass="39412">MSYLTLLLTYAALPRTQADTTIFDVSGYPHYENVCSNVLAFYFDPQREHGLGSLLLDGLLNALDYPQTEPVQLQNIWREYSTLRGGRLDLLIKTDRYLIAIENKIFHGLNNDLNDYRETVQHLADPDVQPIYLVLSPRPLTLPPDSGFKNLTYGQLWQEVKRLLGFYASATTQKWLSYLYDLMTVTTATGNEAMEFTEREQFFIEHHPMLVQLQQEYTAFQRKLASQLTQLQQQMDDGIKHLTQLDKRWIYASNCLVHDFVLTGHKIAFDLYIKPDGWTLQLFGRNQTSQQFLGNRIAQRLQTPIVDNNRFVIGTWPLQTPLDPIRDTLSEWMNWLDAQ</sequence>
<dbReference type="InterPro" id="IPR029470">
    <property type="entry name" value="PDDEXK_4"/>
</dbReference>
<dbReference type="Proteomes" id="UP001595692">
    <property type="component" value="Unassembled WGS sequence"/>
</dbReference>